<accession>A0AAV9B512</accession>
<dbReference type="InterPro" id="IPR052892">
    <property type="entry name" value="NA-targeting_endonuclease"/>
</dbReference>
<sequence length="215" mass="24595">MAKFTTHASLKLPINGEKISSWGDPKDPLHFRYGGLRFVENLVQKKHRRCVRFDGCGRICSLGQKSSSFKAEECLGDGDGASLDDDDYDEDGYERDELSCFRGPVNVVCWRRAICLEFMEKADVLEYYDQTVSSPQGSYYIPAVLRVTACSRCNSRKGQKKPEEVNMKLIKVPKIPKDYDVVTIPLTSVTIRMLRMRKGVPDEWRQYLSKSFSEQ</sequence>
<dbReference type="PANTHER" id="PTHR33877">
    <property type="entry name" value="SLL1193 PROTEIN"/>
    <property type="match status" value="1"/>
</dbReference>
<gene>
    <name evidence="1" type="ORF">QJS04_geneDACA013014</name>
</gene>
<proteinExistence type="predicted"/>
<dbReference type="EMBL" id="JAUJYN010000005">
    <property type="protein sequence ID" value="KAK1271281.1"/>
    <property type="molecule type" value="Genomic_DNA"/>
</dbReference>
<name>A0AAV9B512_ACOGR</name>
<reference evidence="1" key="1">
    <citation type="journal article" date="2023" name="Nat. Commun.">
        <title>Diploid and tetraploid genomes of Acorus and the evolution of monocots.</title>
        <authorList>
            <person name="Ma L."/>
            <person name="Liu K.W."/>
            <person name="Li Z."/>
            <person name="Hsiao Y.Y."/>
            <person name="Qi Y."/>
            <person name="Fu T."/>
            <person name="Tang G.D."/>
            <person name="Zhang D."/>
            <person name="Sun W.H."/>
            <person name="Liu D.K."/>
            <person name="Li Y."/>
            <person name="Chen G.Z."/>
            <person name="Liu X.D."/>
            <person name="Liao X.Y."/>
            <person name="Jiang Y.T."/>
            <person name="Yu X."/>
            <person name="Hao Y."/>
            <person name="Huang J."/>
            <person name="Zhao X.W."/>
            <person name="Ke S."/>
            <person name="Chen Y.Y."/>
            <person name="Wu W.L."/>
            <person name="Hsu J.L."/>
            <person name="Lin Y.F."/>
            <person name="Huang M.D."/>
            <person name="Li C.Y."/>
            <person name="Huang L."/>
            <person name="Wang Z.W."/>
            <person name="Zhao X."/>
            <person name="Zhong W.Y."/>
            <person name="Peng D.H."/>
            <person name="Ahmad S."/>
            <person name="Lan S."/>
            <person name="Zhang J.S."/>
            <person name="Tsai W.C."/>
            <person name="Van de Peer Y."/>
            <person name="Liu Z.J."/>
        </authorList>
    </citation>
    <scope>NUCLEOTIDE SEQUENCE</scope>
    <source>
        <strain evidence="1">SCP</strain>
    </source>
</reference>
<evidence type="ECO:0000313" key="1">
    <source>
        <dbReference type="EMBL" id="KAK1271281.1"/>
    </source>
</evidence>
<dbReference type="PANTHER" id="PTHR33877:SF2">
    <property type="entry name" value="OS07G0170200 PROTEIN"/>
    <property type="match status" value="1"/>
</dbReference>
<protein>
    <submittedName>
        <fullName evidence="1">Uncharacterized protein</fullName>
    </submittedName>
</protein>
<dbReference type="AlphaFoldDB" id="A0AAV9B512"/>
<reference evidence="1" key="2">
    <citation type="submission" date="2023-06" db="EMBL/GenBank/DDBJ databases">
        <authorList>
            <person name="Ma L."/>
            <person name="Liu K.-W."/>
            <person name="Li Z."/>
            <person name="Hsiao Y.-Y."/>
            <person name="Qi Y."/>
            <person name="Fu T."/>
            <person name="Tang G."/>
            <person name="Zhang D."/>
            <person name="Sun W.-H."/>
            <person name="Liu D.-K."/>
            <person name="Li Y."/>
            <person name="Chen G.-Z."/>
            <person name="Liu X.-D."/>
            <person name="Liao X.-Y."/>
            <person name="Jiang Y.-T."/>
            <person name="Yu X."/>
            <person name="Hao Y."/>
            <person name="Huang J."/>
            <person name="Zhao X.-W."/>
            <person name="Ke S."/>
            <person name="Chen Y.-Y."/>
            <person name="Wu W.-L."/>
            <person name="Hsu J.-L."/>
            <person name="Lin Y.-F."/>
            <person name="Huang M.-D."/>
            <person name="Li C.-Y."/>
            <person name="Huang L."/>
            <person name="Wang Z.-W."/>
            <person name="Zhao X."/>
            <person name="Zhong W.-Y."/>
            <person name="Peng D.-H."/>
            <person name="Ahmad S."/>
            <person name="Lan S."/>
            <person name="Zhang J.-S."/>
            <person name="Tsai W.-C."/>
            <person name="Van De Peer Y."/>
            <person name="Liu Z.-J."/>
        </authorList>
    </citation>
    <scope>NUCLEOTIDE SEQUENCE</scope>
    <source>
        <strain evidence="1">SCP</strain>
        <tissue evidence="1">Leaves</tissue>
    </source>
</reference>
<dbReference type="Proteomes" id="UP001179952">
    <property type="component" value="Unassembled WGS sequence"/>
</dbReference>
<organism evidence="1 2">
    <name type="scientific">Acorus gramineus</name>
    <name type="common">Dwarf sweet flag</name>
    <dbReference type="NCBI Taxonomy" id="55184"/>
    <lineage>
        <taxon>Eukaryota</taxon>
        <taxon>Viridiplantae</taxon>
        <taxon>Streptophyta</taxon>
        <taxon>Embryophyta</taxon>
        <taxon>Tracheophyta</taxon>
        <taxon>Spermatophyta</taxon>
        <taxon>Magnoliopsida</taxon>
        <taxon>Liliopsida</taxon>
        <taxon>Acoraceae</taxon>
        <taxon>Acorus</taxon>
    </lineage>
</organism>
<keyword evidence="2" id="KW-1185">Reference proteome</keyword>
<evidence type="ECO:0000313" key="2">
    <source>
        <dbReference type="Proteomes" id="UP001179952"/>
    </source>
</evidence>
<comment type="caution">
    <text evidence="1">The sequence shown here is derived from an EMBL/GenBank/DDBJ whole genome shotgun (WGS) entry which is preliminary data.</text>
</comment>